<name>A0A836C6G3_9CHLO</name>
<dbReference type="Proteomes" id="UP000612055">
    <property type="component" value="Unassembled WGS sequence"/>
</dbReference>
<dbReference type="AlphaFoldDB" id="A0A836C6G3"/>
<evidence type="ECO:0000256" key="2">
    <source>
        <dbReference type="SAM" id="Phobius"/>
    </source>
</evidence>
<evidence type="ECO:0000313" key="4">
    <source>
        <dbReference type="Proteomes" id="UP000612055"/>
    </source>
</evidence>
<feature type="region of interest" description="Disordered" evidence="1">
    <location>
        <begin position="249"/>
        <end position="292"/>
    </location>
</feature>
<keyword evidence="2" id="KW-1133">Transmembrane helix</keyword>
<organism evidence="3 4">
    <name type="scientific">Edaphochlamys debaryana</name>
    <dbReference type="NCBI Taxonomy" id="47281"/>
    <lineage>
        <taxon>Eukaryota</taxon>
        <taxon>Viridiplantae</taxon>
        <taxon>Chlorophyta</taxon>
        <taxon>core chlorophytes</taxon>
        <taxon>Chlorophyceae</taxon>
        <taxon>CS clade</taxon>
        <taxon>Chlamydomonadales</taxon>
        <taxon>Chlamydomonadales incertae sedis</taxon>
        <taxon>Edaphochlamys</taxon>
    </lineage>
</organism>
<feature type="region of interest" description="Disordered" evidence="1">
    <location>
        <begin position="407"/>
        <end position="434"/>
    </location>
</feature>
<keyword evidence="2" id="KW-0472">Membrane</keyword>
<proteinExistence type="predicted"/>
<keyword evidence="4" id="KW-1185">Reference proteome</keyword>
<comment type="caution">
    <text evidence="3">The sequence shown here is derived from an EMBL/GenBank/DDBJ whole genome shotgun (WGS) entry which is preliminary data.</text>
</comment>
<dbReference type="Pfam" id="PF05024">
    <property type="entry name" value="Gpi1"/>
    <property type="match status" value="1"/>
</dbReference>
<accession>A0A836C6G3</accession>
<protein>
    <submittedName>
        <fullName evidence="3">Uncharacterized protein</fullName>
    </submittedName>
</protein>
<dbReference type="InterPro" id="IPR007720">
    <property type="entry name" value="PigQ/GPI1"/>
</dbReference>
<feature type="compositionally biased region" description="Low complexity" evidence="1">
    <location>
        <begin position="249"/>
        <end position="261"/>
    </location>
</feature>
<feature type="transmembrane region" description="Helical" evidence="2">
    <location>
        <begin position="71"/>
        <end position="88"/>
    </location>
</feature>
<dbReference type="GO" id="GO:0016020">
    <property type="term" value="C:membrane"/>
    <property type="evidence" value="ECO:0007669"/>
    <property type="project" value="InterPro"/>
</dbReference>
<evidence type="ECO:0000313" key="3">
    <source>
        <dbReference type="EMBL" id="KAG2501103.1"/>
    </source>
</evidence>
<feature type="region of interest" description="Disordered" evidence="1">
    <location>
        <begin position="1"/>
        <end position="54"/>
    </location>
</feature>
<gene>
    <name evidence="3" type="ORF">HYH03_000921</name>
</gene>
<dbReference type="EMBL" id="JAEHOE010000002">
    <property type="protein sequence ID" value="KAG2501103.1"/>
    <property type="molecule type" value="Genomic_DNA"/>
</dbReference>
<keyword evidence="2" id="KW-0812">Transmembrane</keyword>
<reference evidence="3" key="1">
    <citation type="journal article" date="2020" name="bioRxiv">
        <title>Comparative genomics of Chlamydomonas.</title>
        <authorList>
            <person name="Craig R.J."/>
            <person name="Hasan A.R."/>
            <person name="Ness R.W."/>
            <person name="Keightley P.D."/>
        </authorList>
    </citation>
    <scope>NUCLEOTIDE SEQUENCE</scope>
    <source>
        <strain evidence="3">CCAP 11/70</strain>
    </source>
</reference>
<sequence length="497" mass="50142">MYGNRVYGTDARASSRARPTVVSHALQTARDGTAGGGKRRGQQGRGTPATDVSKGAAFAARESASALRGRAAVAAGCLLLSLALQLLAGPPLAALLWRRRQELTAAAGEGAAAAERLLREQYNWLATATPAGVKLHGELCALLAVGAHVVLDAAVAAARALWPRCAGGAAAAVALATALTGVGGGLAALHDLLGLAAAPLSLTSAAAALLLRRHVGWLALSWSMLRGTWRKPKRRPWRGGATAAASAATAGAVTASPAGPGQPLSGPGQKADGTGPEGVSGEGQEKGRGPPGLARIPLSRLESLLGLAPDPGSAGEVVVEQVLVGVLLAVPLAALLPTTAAWRVLTLAAASGPAAARAALAAAAGLLRDCPLVALAWRWARPLDFPGLGVDVVTLAVAPSPKAGQEMNNTQAAGKGAAAHAQGRGHGGMQQRDAGPGRPACYLVRPLALPWSSVVGSCLQRGWAGGWGRPDGGERPAAAGGGVWQWWLRQWRGWPLC</sequence>
<dbReference type="OrthoDB" id="553099at2759"/>
<feature type="compositionally biased region" description="Low complexity" evidence="1">
    <location>
        <begin position="411"/>
        <end position="422"/>
    </location>
</feature>
<evidence type="ECO:0000256" key="1">
    <source>
        <dbReference type="SAM" id="MobiDB-lite"/>
    </source>
</evidence>
<dbReference type="GO" id="GO:0006506">
    <property type="term" value="P:GPI anchor biosynthetic process"/>
    <property type="evidence" value="ECO:0007669"/>
    <property type="project" value="InterPro"/>
</dbReference>